<name>E2ZFT1_9FIRM</name>
<dbReference type="BioCyc" id="FCF748224-HMP:GTSS-3173-MONOMER"/>
<dbReference type="Proteomes" id="UP000006028">
    <property type="component" value="Unassembled WGS sequence"/>
</dbReference>
<dbReference type="STRING" id="748224.HMPREF9436_00514"/>
<sequence>MITGIGIASQQANEHSRILILRANLAFVRTKALLATVMVLRMRLRNFSFALQTGWHFCIIGSMNTRIKSEGLSD</sequence>
<evidence type="ECO:0000313" key="2">
    <source>
        <dbReference type="Proteomes" id="UP000006028"/>
    </source>
</evidence>
<evidence type="ECO:0000313" key="1">
    <source>
        <dbReference type="EMBL" id="EFQ07963.1"/>
    </source>
</evidence>
<protein>
    <submittedName>
        <fullName evidence="1">Uncharacterized protein</fullName>
    </submittedName>
</protein>
<dbReference type="AlphaFoldDB" id="E2ZFT1"/>
<proteinExistence type="predicted"/>
<gene>
    <name evidence="1" type="ORF">HMPREF9436_00514</name>
</gene>
<dbReference type="EMBL" id="AECU01000034">
    <property type="protein sequence ID" value="EFQ07963.1"/>
    <property type="molecule type" value="Genomic_DNA"/>
</dbReference>
<dbReference type="HOGENOM" id="CLU_2682325_0_0_9"/>
<comment type="caution">
    <text evidence="1">The sequence shown here is derived from an EMBL/GenBank/DDBJ whole genome shotgun (WGS) entry which is preliminary data.</text>
</comment>
<accession>E2ZFT1</accession>
<reference evidence="1 2" key="1">
    <citation type="submission" date="2010-08" db="EMBL/GenBank/DDBJ databases">
        <authorList>
            <person name="Weinstock G."/>
            <person name="Sodergren E."/>
            <person name="Clifton S."/>
            <person name="Fulton L."/>
            <person name="Fulton B."/>
            <person name="Courtney L."/>
            <person name="Fronick C."/>
            <person name="Harrison M."/>
            <person name="Strong C."/>
            <person name="Farmer C."/>
            <person name="Delahaunty K."/>
            <person name="Markovic C."/>
            <person name="Hall O."/>
            <person name="Minx P."/>
            <person name="Tomlinson C."/>
            <person name="Mitreva M."/>
            <person name="Hou S."/>
            <person name="Chen J."/>
            <person name="Wollam A."/>
            <person name="Pepin K.H."/>
            <person name="Johnson M."/>
            <person name="Bhonagiri V."/>
            <person name="Zhang X."/>
            <person name="Suruliraj S."/>
            <person name="Warren W."/>
            <person name="Chinwalla A."/>
            <person name="Mardis E.R."/>
            <person name="Wilson R.K."/>
        </authorList>
    </citation>
    <scope>NUCLEOTIDE SEQUENCE [LARGE SCALE GENOMIC DNA]</scope>
    <source>
        <strain evidence="1 2">KLE1255</strain>
    </source>
</reference>
<organism evidence="1 2">
    <name type="scientific">Faecalibacterium cf. prausnitzii KLE1255</name>
    <dbReference type="NCBI Taxonomy" id="748224"/>
    <lineage>
        <taxon>Bacteria</taxon>
        <taxon>Bacillati</taxon>
        <taxon>Bacillota</taxon>
        <taxon>Clostridia</taxon>
        <taxon>Eubacteriales</taxon>
        <taxon>Oscillospiraceae</taxon>
        <taxon>Faecalibacterium</taxon>
    </lineage>
</organism>